<dbReference type="Proteomes" id="UP000789901">
    <property type="component" value="Unassembled WGS sequence"/>
</dbReference>
<name>A0ABM8W4A5_GIGMA</name>
<reference evidence="1 2" key="1">
    <citation type="submission" date="2021-06" db="EMBL/GenBank/DDBJ databases">
        <authorList>
            <person name="Kallberg Y."/>
            <person name="Tangrot J."/>
            <person name="Rosling A."/>
        </authorList>
    </citation>
    <scope>NUCLEOTIDE SEQUENCE [LARGE SCALE GENOMIC DNA]</scope>
    <source>
        <strain evidence="1 2">120-4 pot B 10/14</strain>
    </source>
</reference>
<organism evidence="1 2">
    <name type="scientific">Gigaspora margarita</name>
    <dbReference type="NCBI Taxonomy" id="4874"/>
    <lineage>
        <taxon>Eukaryota</taxon>
        <taxon>Fungi</taxon>
        <taxon>Fungi incertae sedis</taxon>
        <taxon>Mucoromycota</taxon>
        <taxon>Glomeromycotina</taxon>
        <taxon>Glomeromycetes</taxon>
        <taxon>Diversisporales</taxon>
        <taxon>Gigasporaceae</taxon>
        <taxon>Gigaspora</taxon>
    </lineage>
</organism>
<proteinExistence type="predicted"/>
<comment type="caution">
    <text evidence="1">The sequence shown here is derived from an EMBL/GenBank/DDBJ whole genome shotgun (WGS) entry which is preliminary data.</text>
</comment>
<evidence type="ECO:0000313" key="2">
    <source>
        <dbReference type="Proteomes" id="UP000789901"/>
    </source>
</evidence>
<gene>
    <name evidence="1" type="ORF">GMARGA_LOCUS3165</name>
</gene>
<keyword evidence="2" id="KW-1185">Reference proteome</keyword>
<sequence length="261" mass="30459">MPYQMRKQLHNYFVIGFVPFGGDIRDFIKPFLEEIKKLEHELIMNINRVDHWIICGSTHNKHNLEPTLLRQVNTLQTLQYLANSEIDNRIPNYSTPSIFIPLITTPQLCNLLSGWCINNNGLSIHCLDNISELDIEDSINITNSELFNCSEIKLELKWNRYQIETAGFISNDIRTNGLHKEIMNIYTLYYSFEQALLDTQVYFYENKMYTISKSTSDYYKVKIKVGKIVEATLFGESTQMFGKIISIIKHKHYSDSLYCSV</sequence>
<accession>A0ABM8W4A5</accession>
<evidence type="ECO:0000313" key="1">
    <source>
        <dbReference type="EMBL" id="CAG8521242.1"/>
    </source>
</evidence>
<protein>
    <submittedName>
        <fullName evidence="1">34131_t:CDS:1</fullName>
    </submittedName>
</protein>
<dbReference type="EMBL" id="CAJVQB010001112">
    <property type="protein sequence ID" value="CAG8521242.1"/>
    <property type="molecule type" value="Genomic_DNA"/>
</dbReference>